<feature type="region of interest" description="Disordered" evidence="2">
    <location>
        <begin position="557"/>
        <end position="651"/>
    </location>
</feature>
<dbReference type="InterPro" id="IPR036859">
    <property type="entry name" value="CAP-Gly_dom_sf"/>
</dbReference>
<feature type="region of interest" description="Disordered" evidence="2">
    <location>
        <begin position="2295"/>
        <end position="2375"/>
    </location>
</feature>
<dbReference type="InterPro" id="IPR028750">
    <property type="entry name" value="CEP350/CC187"/>
</dbReference>
<protein>
    <recommendedName>
        <fullName evidence="3">CAP-Gly domain-containing protein</fullName>
    </recommendedName>
</protein>
<feature type="compositionally biased region" description="Basic and acidic residues" evidence="2">
    <location>
        <begin position="1828"/>
        <end position="1841"/>
    </location>
</feature>
<accession>A0AAE0XXA0</accession>
<feature type="region of interest" description="Disordered" evidence="2">
    <location>
        <begin position="1642"/>
        <end position="1697"/>
    </location>
</feature>
<dbReference type="Gene3D" id="2.30.30.190">
    <property type="entry name" value="CAP Gly-rich-like domain"/>
    <property type="match status" value="1"/>
</dbReference>
<dbReference type="GO" id="GO:0034453">
    <property type="term" value="P:microtubule anchoring"/>
    <property type="evidence" value="ECO:0007669"/>
    <property type="project" value="InterPro"/>
</dbReference>
<dbReference type="Pfam" id="PF01302">
    <property type="entry name" value="CAP_GLY"/>
    <property type="match status" value="1"/>
</dbReference>
<proteinExistence type="predicted"/>
<feature type="compositionally biased region" description="Basic and acidic residues" evidence="2">
    <location>
        <begin position="86"/>
        <end position="105"/>
    </location>
</feature>
<feature type="region of interest" description="Disordered" evidence="2">
    <location>
        <begin position="1510"/>
        <end position="1630"/>
    </location>
</feature>
<feature type="region of interest" description="Disordered" evidence="2">
    <location>
        <begin position="1441"/>
        <end position="1484"/>
    </location>
</feature>
<feature type="region of interest" description="Disordered" evidence="2">
    <location>
        <begin position="1318"/>
        <end position="1397"/>
    </location>
</feature>
<feature type="compositionally biased region" description="Basic and acidic residues" evidence="2">
    <location>
        <begin position="2295"/>
        <end position="2328"/>
    </location>
</feature>
<dbReference type="PROSITE" id="PS50096">
    <property type="entry name" value="IQ"/>
    <property type="match status" value="1"/>
</dbReference>
<feature type="compositionally biased region" description="Low complexity" evidence="2">
    <location>
        <begin position="686"/>
        <end position="703"/>
    </location>
</feature>
<dbReference type="InterPro" id="IPR000938">
    <property type="entry name" value="CAP-Gly_domain"/>
</dbReference>
<feature type="compositionally biased region" description="Basic and acidic residues" evidence="2">
    <location>
        <begin position="1359"/>
        <end position="1375"/>
    </location>
</feature>
<feature type="region of interest" description="Disordered" evidence="2">
    <location>
        <begin position="1"/>
        <end position="51"/>
    </location>
</feature>
<feature type="compositionally biased region" description="Polar residues" evidence="2">
    <location>
        <begin position="1179"/>
        <end position="1190"/>
    </location>
</feature>
<feature type="compositionally biased region" description="Basic and acidic residues" evidence="2">
    <location>
        <begin position="1852"/>
        <end position="1889"/>
    </location>
</feature>
<feature type="compositionally biased region" description="Low complexity" evidence="2">
    <location>
        <begin position="1069"/>
        <end position="1125"/>
    </location>
</feature>
<reference evidence="4" key="1">
    <citation type="journal article" date="2023" name="G3 (Bethesda)">
        <title>A reference genome for the long-term kleptoplast-retaining sea slug Elysia crispata morphotype clarki.</title>
        <authorList>
            <person name="Eastman K.E."/>
            <person name="Pendleton A.L."/>
            <person name="Shaikh M.A."/>
            <person name="Suttiyut T."/>
            <person name="Ogas R."/>
            <person name="Tomko P."/>
            <person name="Gavelis G."/>
            <person name="Widhalm J.R."/>
            <person name="Wisecaver J.H."/>
        </authorList>
    </citation>
    <scope>NUCLEOTIDE SEQUENCE</scope>
    <source>
        <strain evidence="4">ECLA1</strain>
    </source>
</reference>
<dbReference type="PANTHER" id="PTHR13958">
    <property type="entry name" value="CENTROSOME-ASSOCIATED PROTEIN 350"/>
    <property type="match status" value="1"/>
</dbReference>
<feature type="domain" description="CAP-Gly" evidence="3">
    <location>
        <begin position="2244"/>
        <end position="2286"/>
    </location>
</feature>
<feature type="compositionally biased region" description="Polar residues" evidence="2">
    <location>
        <begin position="2091"/>
        <end position="2101"/>
    </location>
</feature>
<feature type="coiled-coil region" evidence="1">
    <location>
        <begin position="1409"/>
        <end position="1436"/>
    </location>
</feature>
<feature type="compositionally biased region" description="Low complexity" evidence="2">
    <location>
        <begin position="253"/>
        <end position="262"/>
    </location>
</feature>
<feature type="compositionally biased region" description="Polar residues" evidence="2">
    <location>
        <begin position="1526"/>
        <end position="1564"/>
    </location>
</feature>
<dbReference type="GO" id="GO:0008017">
    <property type="term" value="F:microtubule binding"/>
    <property type="evidence" value="ECO:0007669"/>
    <property type="project" value="InterPro"/>
</dbReference>
<feature type="region of interest" description="Disordered" evidence="2">
    <location>
        <begin position="481"/>
        <end position="501"/>
    </location>
</feature>
<evidence type="ECO:0000256" key="2">
    <source>
        <dbReference type="SAM" id="MobiDB-lite"/>
    </source>
</evidence>
<feature type="compositionally biased region" description="Basic and acidic residues" evidence="2">
    <location>
        <begin position="881"/>
        <end position="890"/>
    </location>
</feature>
<feature type="compositionally biased region" description="Low complexity" evidence="2">
    <location>
        <begin position="2056"/>
        <end position="2075"/>
    </location>
</feature>
<feature type="compositionally biased region" description="Basic and acidic residues" evidence="2">
    <location>
        <begin position="1446"/>
        <end position="1457"/>
    </location>
</feature>
<feature type="compositionally biased region" description="Basic and acidic residues" evidence="2">
    <location>
        <begin position="1168"/>
        <end position="1178"/>
    </location>
</feature>
<feature type="region of interest" description="Disordered" evidence="2">
    <location>
        <begin position="753"/>
        <end position="937"/>
    </location>
</feature>
<feature type="compositionally biased region" description="Basic and acidic residues" evidence="2">
    <location>
        <begin position="277"/>
        <end position="288"/>
    </location>
</feature>
<feature type="non-terminal residue" evidence="4">
    <location>
        <position position="2846"/>
    </location>
</feature>
<gene>
    <name evidence="4" type="ORF">RRG08_029556</name>
</gene>
<feature type="compositionally biased region" description="Basic and acidic residues" evidence="2">
    <location>
        <begin position="201"/>
        <end position="252"/>
    </location>
</feature>
<feature type="compositionally biased region" description="Polar residues" evidence="2">
    <location>
        <begin position="765"/>
        <end position="776"/>
    </location>
</feature>
<sequence>SNGSFTGSSGSLRHMPTQQEQRPKKVARLIASSGDKKSSKTGAKSIITTSSWRAGQDLILKELGMSSAQARVKAKTSAPPQGQGEGQHDDSAGSVDAHSRGRSPDGAEAAARNDGLGSGSGSRGARVGGNINTDDPLVNEVVAKSKTLSEDTRHMLQELQLGNCKDGASKEKSPHRPPKRKAPKASATNPSDPERQQQPSEKTRHYDADSVRRFMAKQKAERLKKQQEEKLANQRANEKRQQMMEKLAETQKAKAAAASSGARSIPQEVEKKKRKDGKGASKSNKENSDAGDDYDDDSTLTADSEEELTPQATPRGDRDSEAKRRRRTKGQEQMEFESASHIATSTVASAPNSAQGNNNARSQALAQPAGTTTIEFKGQMLNLDLDNVFSRFSQVVNQRAGVAAGSSIPSGGIRPTETSHLYNKSSSGSHLSGVEGTPPFDLGTSNAVSRTNEERKEAIKATALTLQNRLVEERRKLEELKFGPEPSHPHSTDPEFIPRYDRIAGSGDSFSVFTSHLPGSQVGLQPITSQQRQEEAAARIQAAYRGHSVRGALNWALPSGDTLGNKLRSRTKPQEKKQAHVHGDDGGGGDASELTETSSFSEVSATDVSEHGNLANPASVAGNRRVPQRHRRHLESSPTGPLQPGYQPKQLQLGMPQPMADPHSVMSIFSRQSKYLAAGSVKAEMPTKASSSSPATRAAPANTQTSNAVNLADLDLTNLKQPVITHSEHIVHGQTASGQPIVAKARYTRLEATVTSHEDKDENQDVSSSASESTAHTRGGVNLKATSKHSGGHMRAQPASLRSNEPSGKLDKINRQSSHKSGRSEAYSMSFESDEDEEGSTLVSGSNHRHSQPAAAGQLRGYNRQVSDGGQETDVSQMSEDEPRVMRSKLENSASPRHQHYNHHHSHQGGSIAASQTRGQTDGAVGPSAQGQGWLSPNSLANKLSAGLNHLESMEESLRQVVGMERVRAVALAQQETVSLAQVLKARQQEHSSELKQLQAHAQQEAKEATAQLEGMKSRPSAAVLLKKEDNLRPESRNTSLSVSRSTGRAASAREDLSQSPGNRRIKRSSATASLASVTRVSSSSRTASIKTAADSSRGNESSDSSIRSLSDADGADSRAAASASVPEEISGAVGGQRDEDDDAHSYSMSFDESVTDEESFRQVLPSESHRKEVKQQEMHNASLSHDVSSSHLTPYGDLSSLFVGEENFSKFTAEMVRQIMKEEEYRAQHQAALLSLREKALREKAKAELAWLQQRKKKPRDKRADDVYPNFEKREKRIRKNLQEQQAEIRRLQEANKMASQERQMLLQQHEEIARIKENTNATLNKLKAESPTKGRLARPSEVHTEDEVEEESGGGENVKDSKSDSEMYKDVPPTKKSKGDKKTLEKQRKLRLDQKYMTAREQKLYERKKQAEELLEWKKRLDAEEAKIYQLERQAMDAWGETATVRDRRDKDKTKKAAPNKPVSGVSRRNIPAATAATADDISTAAISEHLASSALDETMQKEIVKGEAVRKSLKSSVGLASAKTRSQTVHGSISEVISTQLSMSQSDSDNNNKSRTKTSVITSATGATAAASHAGGDVLKPKQRSHAASATASGSESSIPEEVPSTEDKKKALDSSDDTLINSSANDDYADTFEHDLTSASVANQRKKSPVGKLLPQGNSPLPTPWSRSKTGSESESEDSISHTETMSDASDYEVRIRQLSDELRRRRKEVEILKKERSRRKKEKFKAQEVALKKQLDAYNIYIQQLKEEKDDLEHEPPLKSVVRPQIKQPGAGAAISVGKGAGGLSPQGPRIAGRHGDDVASNSSSFEDMRDGTDSNQTSPVVDQKDVKLSPTDEKAKKKATVSLMDRISEGSESDKSAPSRKERAAVIVTSEKDKAPENQDASERSSSSMQEVIEEASQLDSEKTSSAAMKIKTTGPSMDRASSDIATTQGKNLKSLKDEELSYSMDFSDAGSTLAQSHRKVTLGSKAVQDLSIKDAGGSEAGEISEHIVVDEPSSVASAARSPASLSSQLKFDFKSGSKSAVDGESLPPSTGIQESDSETESRVNSYHTSAKSEGSSRPSSERSVGSLSYSAEDDEDNDDREYQQQENGASSASDKTPVKAAVAATEKSLPPVPGAKPASGALSSFSKATEEDISEHISASLPSISDRQGGGSHSNSLPKDSQDILDNLLGYQEGEKREEEEEDDKTPVPTPREMLPLDEDEEENLSLLMTDPLADFNLGDRVLVWGGQRSGTLRYKGKVDFSPGIWAGVELDQPEGDHDGMQDGTRYFSCLPLHGVIVQGSDIISADRDKETRQVRRERLVSDDGRSPDESLTTEDSRAEEGVGVERSVLAARDESMFHSTPLGSPNIHRSMEKPVATPVKPEGDNLNSSLLADAISEQLEASLVQDSLEAVVGRLSAQSSPAKKAVPPLPSTPPPSQARPEEPGSGPLAWSSHELPEDPLAETSSGENNNRKQKTSSDSPSSSSKHKTERTADGVMRSLLDEAISDMVTIKRKKAQTLASSPEHVKLNGDLNHKDKQALLNQGHYTNDNDDYDDDDDFYTTTEDKIKDNDSGLSLDPVHRPASPIPGDTPTEQDRKELNDEIADLYGEYIDDDIGLYQQTESGGKPGVEQQVLEHSTVSVPEDIPPVVPQTKDEITPIVSKAVDIFWTSRRYGESLDGVQPPPDFLSDWEGDEANESMSADQLSAQSRRSWKHMLFDLTGEIIRDIYQDENKPDPPVWQKAQHRSHKFFKGSSPPTTVDGLRPLVQRAVSGLLDLDGPGGRQGSTAALVNKWNIRKKKDAVDAVLVSELAREEKGWVNYDEDELNLKMSLADSLFDTLLSDTVSTLNGIYQRRNPSKV</sequence>
<feature type="compositionally biased region" description="Basic and acidic residues" evidence="2">
    <location>
        <begin position="1382"/>
        <end position="1397"/>
    </location>
</feature>
<feature type="compositionally biased region" description="Polar residues" evidence="2">
    <location>
        <begin position="1"/>
        <end position="20"/>
    </location>
</feature>
<feature type="compositionally biased region" description="Polar residues" evidence="2">
    <location>
        <begin position="1037"/>
        <end position="1049"/>
    </location>
</feature>
<dbReference type="PANTHER" id="PTHR13958:SF3">
    <property type="entry name" value="CAP-GLY DOMAIN-CONTAINING PROTEIN-RELATED"/>
    <property type="match status" value="1"/>
</dbReference>
<feature type="region of interest" description="Disordered" evidence="2">
    <location>
        <begin position="404"/>
        <end position="454"/>
    </location>
</feature>
<feature type="compositionally biased region" description="Basic and acidic residues" evidence="2">
    <location>
        <begin position="147"/>
        <end position="156"/>
    </location>
</feature>
<feature type="compositionally biased region" description="Basic residues" evidence="2">
    <location>
        <begin position="897"/>
        <end position="907"/>
    </location>
</feature>
<keyword evidence="5" id="KW-1185">Reference proteome</keyword>
<dbReference type="PROSITE" id="PS50245">
    <property type="entry name" value="CAP_GLY_2"/>
    <property type="match status" value="1"/>
</dbReference>
<feature type="compositionally biased region" description="Acidic residues" evidence="2">
    <location>
        <begin position="2536"/>
        <end position="2546"/>
    </location>
</feature>
<feature type="region of interest" description="Disordered" evidence="2">
    <location>
        <begin position="67"/>
        <end position="366"/>
    </location>
</feature>
<dbReference type="Proteomes" id="UP001283361">
    <property type="component" value="Unassembled WGS sequence"/>
</dbReference>
<feature type="compositionally biased region" description="Polar residues" evidence="2">
    <location>
        <begin position="40"/>
        <end position="51"/>
    </location>
</feature>
<evidence type="ECO:0000259" key="3">
    <source>
        <dbReference type="PROSITE" id="PS50245"/>
    </source>
</evidence>
<feature type="compositionally biased region" description="Basic and acidic residues" evidence="2">
    <location>
        <begin position="572"/>
        <end position="585"/>
    </location>
</feature>
<feature type="compositionally biased region" description="Low complexity" evidence="2">
    <location>
        <begin position="1565"/>
        <end position="1579"/>
    </location>
</feature>
<comment type="caution">
    <text evidence="4">The sequence shown here is derived from an EMBL/GenBank/DDBJ whole genome shotgun (WGS) entry which is preliminary data.</text>
</comment>
<feature type="compositionally biased region" description="Low complexity" evidence="2">
    <location>
        <begin position="2000"/>
        <end position="2014"/>
    </location>
</feature>
<keyword evidence="1" id="KW-0175">Coiled coil</keyword>
<feature type="region of interest" description="Disordered" evidence="2">
    <location>
        <begin position="2531"/>
        <end position="2584"/>
    </location>
</feature>
<dbReference type="EMBL" id="JAWDGP010007415">
    <property type="protein sequence ID" value="KAK3719402.1"/>
    <property type="molecule type" value="Genomic_DNA"/>
</dbReference>
<feature type="compositionally biased region" description="Polar residues" evidence="2">
    <location>
        <begin position="594"/>
        <end position="607"/>
    </location>
</feature>
<feature type="compositionally biased region" description="Basic and acidic residues" evidence="2">
    <location>
        <begin position="1328"/>
        <end position="1347"/>
    </location>
</feature>
<feature type="compositionally biased region" description="Low complexity" evidence="2">
    <location>
        <begin position="1475"/>
        <end position="1484"/>
    </location>
</feature>
<feature type="compositionally biased region" description="Polar residues" evidence="2">
    <location>
        <begin position="1660"/>
        <end position="1677"/>
    </location>
</feature>
<feature type="compositionally biased region" description="Basic and acidic residues" evidence="2">
    <location>
        <begin position="1753"/>
        <end position="1762"/>
    </location>
</feature>
<dbReference type="GO" id="GO:0005813">
    <property type="term" value="C:centrosome"/>
    <property type="evidence" value="ECO:0007669"/>
    <property type="project" value="InterPro"/>
</dbReference>
<organism evidence="4 5">
    <name type="scientific">Elysia crispata</name>
    <name type="common">lettuce slug</name>
    <dbReference type="NCBI Taxonomy" id="231223"/>
    <lineage>
        <taxon>Eukaryota</taxon>
        <taxon>Metazoa</taxon>
        <taxon>Spiralia</taxon>
        <taxon>Lophotrochozoa</taxon>
        <taxon>Mollusca</taxon>
        <taxon>Gastropoda</taxon>
        <taxon>Heterobranchia</taxon>
        <taxon>Euthyneura</taxon>
        <taxon>Panpulmonata</taxon>
        <taxon>Sacoglossa</taxon>
        <taxon>Placobranchoidea</taxon>
        <taxon>Plakobranchidae</taxon>
        <taxon>Elysia</taxon>
    </lineage>
</organism>
<feature type="compositionally biased region" description="Polar residues" evidence="2">
    <location>
        <begin position="416"/>
        <end position="430"/>
    </location>
</feature>
<name>A0AAE0XXA0_9GAST</name>
<feature type="region of interest" description="Disordered" evidence="2">
    <location>
        <begin position="1971"/>
        <end position="2201"/>
    </location>
</feature>
<feature type="region of interest" description="Disordered" evidence="2">
    <location>
        <begin position="1753"/>
        <end position="1912"/>
    </location>
</feature>
<feature type="compositionally biased region" description="Pro residues" evidence="2">
    <location>
        <begin position="2415"/>
        <end position="2425"/>
    </location>
</feature>
<evidence type="ECO:0000313" key="4">
    <source>
        <dbReference type="EMBL" id="KAK3719402.1"/>
    </source>
</evidence>
<evidence type="ECO:0000256" key="1">
    <source>
        <dbReference type="SAM" id="Coils"/>
    </source>
</evidence>
<feature type="compositionally biased region" description="Polar residues" evidence="2">
    <location>
        <begin position="188"/>
        <end position="200"/>
    </location>
</feature>
<feature type="compositionally biased region" description="Polar residues" evidence="2">
    <location>
        <begin position="864"/>
        <end position="878"/>
    </location>
</feature>
<feature type="region of interest" description="Disordered" evidence="2">
    <location>
        <begin position="994"/>
        <end position="1190"/>
    </location>
</feature>
<feature type="compositionally biased region" description="Basic and acidic residues" evidence="2">
    <location>
        <begin position="1026"/>
        <end position="1036"/>
    </location>
</feature>
<feature type="compositionally biased region" description="Low complexity" evidence="2">
    <location>
        <begin position="1589"/>
        <end position="1601"/>
    </location>
</feature>
<dbReference type="SMART" id="SM01052">
    <property type="entry name" value="CAP_GLY"/>
    <property type="match status" value="1"/>
</dbReference>
<evidence type="ECO:0000313" key="5">
    <source>
        <dbReference type="Proteomes" id="UP001283361"/>
    </source>
</evidence>
<feature type="compositionally biased region" description="Acidic residues" evidence="2">
    <location>
        <begin position="289"/>
        <end position="308"/>
    </location>
</feature>
<feature type="region of interest" description="Disordered" evidence="2">
    <location>
        <begin position="685"/>
        <end position="706"/>
    </location>
</feature>
<feature type="compositionally biased region" description="Polar residues" evidence="2">
    <location>
        <begin position="341"/>
        <end position="366"/>
    </location>
</feature>
<dbReference type="SUPFAM" id="SSF74924">
    <property type="entry name" value="Cap-Gly domain"/>
    <property type="match status" value="1"/>
</dbReference>
<feature type="region of interest" description="Disordered" evidence="2">
    <location>
        <begin position="2403"/>
        <end position="2486"/>
    </location>
</feature>
<dbReference type="CDD" id="cd23767">
    <property type="entry name" value="IQCD"/>
    <property type="match status" value="1"/>
</dbReference>